<protein>
    <submittedName>
        <fullName evidence="1">Uncharacterized protein</fullName>
    </submittedName>
</protein>
<accession>A0A0G1U0Q5</accession>
<organism evidence="1 2">
    <name type="scientific">candidate division WWE3 bacterium GW2011_GWC1_47_10</name>
    <dbReference type="NCBI Taxonomy" id="1619122"/>
    <lineage>
        <taxon>Bacteria</taxon>
        <taxon>Katanobacteria</taxon>
    </lineage>
</organism>
<dbReference type="Proteomes" id="UP000034873">
    <property type="component" value="Unassembled WGS sequence"/>
</dbReference>
<evidence type="ECO:0000313" key="2">
    <source>
        <dbReference type="Proteomes" id="UP000034873"/>
    </source>
</evidence>
<comment type="caution">
    <text evidence="1">The sequence shown here is derived from an EMBL/GenBank/DDBJ whole genome shotgun (WGS) entry which is preliminary data.</text>
</comment>
<proteinExistence type="predicted"/>
<dbReference type="AlphaFoldDB" id="A0A0G1U0Q5"/>
<name>A0A0G1U0Q5_UNCKA</name>
<dbReference type="STRING" id="1619122.UX73_C0005G0008"/>
<evidence type="ECO:0000313" key="1">
    <source>
        <dbReference type="EMBL" id="KKU51220.1"/>
    </source>
</evidence>
<sequence>MRITSASQLVAGRRYRVVLHVGTGVQGITVEGERVRVEVAEGTVLEYKNSLEAGYCLFKLRTGNFAGDMAEIHRVWIEGNLEEEE</sequence>
<gene>
    <name evidence="1" type="ORF">UX73_C0005G0008</name>
</gene>
<dbReference type="EMBL" id="LCNH01000005">
    <property type="protein sequence ID" value="KKU51220.1"/>
    <property type="molecule type" value="Genomic_DNA"/>
</dbReference>
<reference evidence="1 2" key="1">
    <citation type="journal article" date="2015" name="Nature">
        <title>rRNA introns, odd ribosomes, and small enigmatic genomes across a large radiation of phyla.</title>
        <authorList>
            <person name="Brown C.T."/>
            <person name="Hug L.A."/>
            <person name="Thomas B.C."/>
            <person name="Sharon I."/>
            <person name="Castelle C.J."/>
            <person name="Singh A."/>
            <person name="Wilkins M.J."/>
            <person name="Williams K.H."/>
            <person name="Banfield J.F."/>
        </authorList>
    </citation>
    <scope>NUCLEOTIDE SEQUENCE [LARGE SCALE GENOMIC DNA]</scope>
</reference>
<dbReference type="PATRIC" id="fig|1619122.3.peg.133"/>